<accession>A0A1W1V2H7</accession>
<name>A0A1W1V2H7_9PAST</name>
<keyword evidence="2" id="KW-1185">Reference proteome</keyword>
<evidence type="ECO:0000313" key="1">
    <source>
        <dbReference type="EMBL" id="SMB87500.1"/>
    </source>
</evidence>
<proteinExistence type="predicted"/>
<gene>
    <name evidence="1" type="ORF">SAMN05660772_00985</name>
</gene>
<sequence>MNETQINQEVAEMQKKPVKATLTIQFPYFVILPSNTNSFNIILFFNEKEFFVHKSNMPLVSEALFNVKLVQETCSIPLLASDDLVNALNVVSQFYPVNPLEIIDAPEVNTAAHDNSAIH</sequence>
<organism evidence="1 2">
    <name type="scientific">Pasteurella testudinis DSM 23072</name>
    <dbReference type="NCBI Taxonomy" id="1122938"/>
    <lineage>
        <taxon>Bacteria</taxon>
        <taxon>Pseudomonadati</taxon>
        <taxon>Pseudomonadota</taxon>
        <taxon>Gammaproteobacteria</taxon>
        <taxon>Pasteurellales</taxon>
        <taxon>Pasteurellaceae</taxon>
        <taxon>Pasteurella</taxon>
    </lineage>
</organism>
<dbReference type="RefSeq" id="WP_084257539.1">
    <property type="nucleotide sequence ID" value="NZ_FWWV01000035.1"/>
</dbReference>
<dbReference type="EMBL" id="FWWV01000035">
    <property type="protein sequence ID" value="SMB87500.1"/>
    <property type="molecule type" value="Genomic_DNA"/>
</dbReference>
<dbReference type="AlphaFoldDB" id="A0A1W1V2H7"/>
<dbReference type="Proteomes" id="UP000192408">
    <property type="component" value="Unassembled WGS sequence"/>
</dbReference>
<evidence type="ECO:0000313" key="2">
    <source>
        <dbReference type="Proteomes" id="UP000192408"/>
    </source>
</evidence>
<dbReference type="STRING" id="1122938.SAMN05660772_00985"/>
<reference evidence="2" key="1">
    <citation type="submission" date="2017-04" db="EMBL/GenBank/DDBJ databases">
        <authorList>
            <person name="Varghese N."/>
            <person name="Submissions S."/>
        </authorList>
    </citation>
    <scope>NUCLEOTIDE SEQUENCE [LARGE SCALE GENOMIC DNA]</scope>
    <source>
        <strain evidence="2">DSM 23072</strain>
    </source>
</reference>
<protein>
    <submittedName>
        <fullName evidence="1">Uncharacterized protein</fullName>
    </submittedName>
</protein>